<evidence type="ECO:0000313" key="1">
    <source>
        <dbReference type="EMBL" id="KAG6389946.1"/>
    </source>
</evidence>
<evidence type="ECO:0000313" key="2">
    <source>
        <dbReference type="Proteomes" id="UP000298416"/>
    </source>
</evidence>
<proteinExistence type="predicted"/>
<reference evidence="1" key="2">
    <citation type="submission" date="2020-08" db="EMBL/GenBank/DDBJ databases">
        <title>Plant Genome Project.</title>
        <authorList>
            <person name="Zhang R.-G."/>
        </authorList>
    </citation>
    <scope>NUCLEOTIDE SEQUENCE</scope>
    <source>
        <strain evidence="1">Huo1</strain>
        <tissue evidence="1">Leaf</tissue>
    </source>
</reference>
<sequence>MLPKLLPYKPPTTEKSYKFHSKHKQENNLDPNDGISRLCSACNLPIFSTPFVATESGSGYLHDQCSDLPIDLDGSDLHNSLEPLQRQPNLHESRCSKCKAVCGDVLYRCRDEECNFQLDVTCAWLVKIMHRSHDHRLTVIRCSKGFSCSACGTDTMLIVSEAWSAERELGVKNRLIAESSSVKQ</sequence>
<dbReference type="PANTHER" id="PTHR32410:SF163">
    <property type="entry name" value="DC1 DOMAIN-CONTAINING PROTEIN"/>
    <property type="match status" value="1"/>
</dbReference>
<gene>
    <name evidence="1" type="ORF">SASPL_151421</name>
</gene>
<protein>
    <recommendedName>
        <fullName evidence="3">DC1 domain-containing protein</fullName>
    </recommendedName>
</protein>
<dbReference type="EMBL" id="PNBA02000020">
    <property type="protein sequence ID" value="KAG6389946.1"/>
    <property type="molecule type" value="Genomic_DNA"/>
</dbReference>
<keyword evidence="2" id="KW-1185">Reference proteome</keyword>
<dbReference type="Proteomes" id="UP000298416">
    <property type="component" value="Unassembled WGS sequence"/>
</dbReference>
<accession>A0A8X8W8K9</accession>
<organism evidence="1">
    <name type="scientific">Salvia splendens</name>
    <name type="common">Scarlet sage</name>
    <dbReference type="NCBI Taxonomy" id="180675"/>
    <lineage>
        <taxon>Eukaryota</taxon>
        <taxon>Viridiplantae</taxon>
        <taxon>Streptophyta</taxon>
        <taxon>Embryophyta</taxon>
        <taxon>Tracheophyta</taxon>
        <taxon>Spermatophyta</taxon>
        <taxon>Magnoliopsida</taxon>
        <taxon>eudicotyledons</taxon>
        <taxon>Gunneridae</taxon>
        <taxon>Pentapetalae</taxon>
        <taxon>asterids</taxon>
        <taxon>lamiids</taxon>
        <taxon>Lamiales</taxon>
        <taxon>Lamiaceae</taxon>
        <taxon>Nepetoideae</taxon>
        <taxon>Mentheae</taxon>
        <taxon>Salviinae</taxon>
        <taxon>Salvia</taxon>
        <taxon>Salvia subgen. Calosphace</taxon>
        <taxon>core Calosphace</taxon>
    </lineage>
</organism>
<dbReference type="SUPFAM" id="SSF57889">
    <property type="entry name" value="Cysteine-rich domain"/>
    <property type="match status" value="1"/>
</dbReference>
<reference evidence="1" key="1">
    <citation type="submission" date="2018-01" db="EMBL/GenBank/DDBJ databases">
        <authorList>
            <person name="Mao J.F."/>
        </authorList>
    </citation>
    <scope>NUCLEOTIDE SEQUENCE</scope>
    <source>
        <strain evidence="1">Huo1</strain>
        <tissue evidence="1">Leaf</tissue>
    </source>
</reference>
<dbReference type="AlphaFoldDB" id="A0A8X8W8K9"/>
<dbReference type="InterPro" id="IPR053192">
    <property type="entry name" value="Vacuole_Formation_Reg"/>
</dbReference>
<dbReference type="PANTHER" id="PTHR32410">
    <property type="entry name" value="CYSTEINE/HISTIDINE-RICH C1 DOMAIN FAMILY PROTEIN"/>
    <property type="match status" value="1"/>
</dbReference>
<comment type="caution">
    <text evidence="1">The sequence shown here is derived from an EMBL/GenBank/DDBJ whole genome shotgun (WGS) entry which is preliminary data.</text>
</comment>
<evidence type="ECO:0008006" key="3">
    <source>
        <dbReference type="Google" id="ProtNLM"/>
    </source>
</evidence>
<dbReference type="InterPro" id="IPR046349">
    <property type="entry name" value="C1-like_sf"/>
</dbReference>
<name>A0A8X8W8K9_SALSN</name>